<sequence>MSYAELSTHLVWAALTVLTISMIAFLVDLTRLGESHRELASVARLGTRRKELVGVGAASDDVASSLAAATPGASGAGGPDAGADERPANRRAAGIGMSTATLGWLLLLAAIVTRGIAAGRTPWANMYEFTLVGSFVALTVFLLVSRFRDIRWLGAFVTFLDVIFLALAQEVFFVQADGVQPALQSYWLVIHVGVAISAAGILTVAFLTSVLQLLRDSRDNGSAVLNHRAFRWLDALPTPGQLETLSFRLNAVGFVLWTFTLIAGSIWAEHAWGRYWGWDPKEVWTFIVWVVYAGYLHARTTRGWSGRRAAYFVIVGYACVLFNFTGVNLIFDGKHSYSGLTS</sequence>
<feature type="transmembrane region" description="Helical" evidence="6">
    <location>
        <begin position="249"/>
        <end position="268"/>
    </location>
</feature>
<evidence type="ECO:0000256" key="2">
    <source>
        <dbReference type="ARBA" id="ARBA00022692"/>
    </source>
</evidence>
<proteinExistence type="predicted"/>
<dbReference type="OrthoDB" id="9814290at2"/>
<dbReference type="PANTHER" id="PTHR30071:SF1">
    <property type="entry name" value="CYTOCHROME B_B6 PROTEIN-RELATED"/>
    <property type="match status" value="1"/>
</dbReference>
<dbReference type="EMBL" id="CP045529">
    <property type="protein sequence ID" value="QFU97202.1"/>
    <property type="molecule type" value="Genomic_DNA"/>
</dbReference>
<dbReference type="GO" id="GO:0020037">
    <property type="term" value="F:heme binding"/>
    <property type="evidence" value="ECO:0007669"/>
    <property type="project" value="InterPro"/>
</dbReference>
<dbReference type="KEGG" id="lxl:KDY119_00696"/>
<organism evidence="8 9">
    <name type="scientific">Luteimicrobium xylanilyticum</name>
    <dbReference type="NCBI Taxonomy" id="1133546"/>
    <lineage>
        <taxon>Bacteria</taxon>
        <taxon>Bacillati</taxon>
        <taxon>Actinomycetota</taxon>
        <taxon>Actinomycetes</taxon>
        <taxon>Micrococcales</taxon>
        <taxon>Luteimicrobium</taxon>
    </lineage>
</organism>
<dbReference type="RefSeq" id="WP_036953453.1">
    <property type="nucleotide sequence ID" value="NZ_BAABIH010000001.1"/>
</dbReference>
<feature type="transmembrane region" description="Helical" evidence="6">
    <location>
        <begin position="186"/>
        <end position="208"/>
    </location>
</feature>
<evidence type="ECO:0000313" key="9">
    <source>
        <dbReference type="Proteomes" id="UP000326702"/>
    </source>
</evidence>
<name>A0A5P9Q807_9MICO</name>
<evidence type="ECO:0000256" key="4">
    <source>
        <dbReference type="ARBA" id="ARBA00022989"/>
    </source>
</evidence>
<keyword evidence="3" id="KW-0201">Cytochrome c-type biogenesis</keyword>
<feature type="transmembrane region" description="Helical" evidence="6">
    <location>
        <begin position="283"/>
        <end position="298"/>
    </location>
</feature>
<reference evidence="8 9" key="1">
    <citation type="submission" date="2019-10" db="EMBL/GenBank/DDBJ databases">
        <title>Genome sequence of Luteimicrobium xylanilyticum HY-24.</title>
        <authorList>
            <person name="Kim D.Y."/>
            <person name="Park H.-Y."/>
        </authorList>
    </citation>
    <scope>NUCLEOTIDE SEQUENCE [LARGE SCALE GENOMIC DNA]</scope>
    <source>
        <strain evidence="8 9">HY-24</strain>
    </source>
</reference>
<feature type="transmembrane region" description="Helical" evidence="6">
    <location>
        <begin position="310"/>
        <end position="331"/>
    </location>
</feature>
<feature type="transmembrane region" description="Helical" evidence="6">
    <location>
        <begin position="123"/>
        <end position="145"/>
    </location>
</feature>
<dbReference type="GO" id="GO:0017004">
    <property type="term" value="P:cytochrome complex assembly"/>
    <property type="evidence" value="ECO:0007669"/>
    <property type="project" value="UniProtKB-KW"/>
</dbReference>
<dbReference type="GO" id="GO:0005886">
    <property type="term" value="C:plasma membrane"/>
    <property type="evidence" value="ECO:0007669"/>
    <property type="project" value="TreeGrafter"/>
</dbReference>
<evidence type="ECO:0000313" key="8">
    <source>
        <dbReference type="EMBL" id="QFU97202.1"/>
    </source>
</evidence>
<keyword evidence="2 6" id="KW-0812">Transmembrane</keyword>
<feature type="domain" description="Cytochrome c assembly protein" evidence="7">
    <location>
        <begin position="123"/>
        <end position="333"/>
    </location>
</feature>
<dbReference type="AlphaFoldDB" id="A0A5P9Q807"/>
<evidence type="ECO:0000256" key="6">
    <source>
        <dbReference type="SAM" id="Phobius"/>
    </source>
</evidence>
<feature type="transmembrane region" description="Helical" evidence="6">
    <location>
        <begin position="95"/>
        <end position="117"/>
    </location>
</feature>
<dbReference type="InterPro" id="IPR002541">
    <property type="entry name" value="Cyt_c_assembly"/>
</dbReference>
<dbReference type="PANTHER" id="PTHR30071">
    <property type="entry name" value="HEME EXPORTER PROTEIN C"/>
    <property type="match status" value="1"/>
</dbReference>
<keyword evidence="9" id="KW-1185">Reference proteome</keyword>
<comment type="subcellular location">
    <subcellularLocation>
        <location evidence="1">Membrane</location>
        <topology evidence="1">Multi-pass membrane protein</topology>
    </subcellularLocation>
</comment>
<evidence type="ECO:0000256" key="3">
    <source>
        <dbReference type="ARBA" id="ARBA00022748"/>
    </source>
</evidence>
<evidence type="ECO:0000256" key="1">
    <source>
        <dbReference type="ARBA" id="ARBA00004141"/>
    </source>
</evidence>
<dbReference type="InterPro" id="IPR017562">
    <property type="entry name" value="Cyt_c_biogenesis_CcsA"/>
</dbReference>
<accession>A0A5P9Q807</accession>
<keyword evidence="4 6" id="KW-1133">Transmembrane helix</keyword>
<protein>
    <submittedName>
        <fullName evidence="8">Cytochrome c bioproteinis protein CcsA</fullName>
    </submittedName>
</protein>
<feature type="transmembrane region" description="Helical" evidence="6">
    <location>
        <begin position="152"/>
        <end position="174"/>
    </location>
</feature>
<evidence type="ECO:0000259" key="7">
    <source>
        <dbReference type="Pfam" id="PF01578"/>
    </source>
</evidence>
<feature type="transmembrane region" description="Helical" evidence="6">
    <location>
        <begin position="6"/>
        <end position="27"/>
    </location>
</feature>
<gene>
    <name evidence="8" type="ORF">KDY119_00696</name>
</gene>
<keyword evidence="5 6" id="KW-0472">Membrane</keyword>
<dbReference type="InterPro" id="IPR045062">
    <property type="entry name" value="Cyt_c_biogenesis_CcsA/CcmC"/>
</dbReference>
<dbReference type="NCBIfam" id="TIGR03144">
    <property type="entry name" value="cytochr_II_ccsB"/>
    <property type="match status" value="1"/>
</dbReference>
<dbReference type="Proteomes" id="UP000326702">
    <property type="component" value="Chromosome"/>
</dbReference>
<dbReference type="Pfam" id="PF01578">
    <property type="entry name" value="Cytochrom_C_asm"/>
    <property type="match status" value="1"/>
</dbReference>
<evidence type="ECO:0000256" key="5">
    <source>
        <dbReference type="ARBA" id="ARBA00023136"/>
    </source>
</evidence>